<dbReference type="Proteomes" id="UP000001861">
    <property type="component" value="Unassembled WGS sequence"/>
</dbReference>
<dbReference type="GeneID" id="9379729"/>
<name>D6RNL9_COPC7</name>
<dbReference type="OrthoDB" id="2938467at2759"/>
<dbReference type="VEuPathDB" id="FungiDB:CC1G_14756"/>
<feature type="region of interest" description="Disordered" evidence="1">
    <location>
        <begin position="1"/>
        <end position="20"/>
    </location>
</feature>
<gene>
    <name evidence="2" type="ORF">CC1G_14756</name>
</gene>
<keyword evidence="3" id="KW-1185">Reference proteome</keyword>
<dbReference type="EMBL" id="AACS02000007">
    <property type="protein sequence ID" value="EFI27284.1"/>
    <property type="molecule type" value="Genomic_DNA"/>
</dbReference>
<evidence type="ECO:0000313" key="2">
    <source>
        <dbReference type="EMBL" id="EFI27284.1"/>
    </source>
</evidence>
<dbReference type="AlphaFoldDB" id="D6RNL9"/>
<evidence type="ECO:0000256" key="1">
    <source>
        <dbReference type="SAM" id="MobiDB-lite"/>
    </source>
</evidence>
<dbReference type="OMA" id="CWELSEW"/>
<accession>D6RNL9</accession>
<evidence type="ECO:0008006" key="4">
    <source>
        <dbReference type="Google" id="ProtNLM"/>
    </source>
</evidence>
<sequence length="357" mass="39863">MSTAIPQGGRGAQSRNDQQAFGTHIRNASRTFYMEGRCKGNQHFKWTELPPEIRLETTSHMDINQLYNLQQVNKHRNETELELRRRVSSTLSRFNLDVTDTLGMLKTRSALISGSAALAVVVPGCVEPSNLDIYVSIHSKDALIQDIVRDTAYRECTPGTGSTRGIVHSRYILAAKGVLSSTYMINSETGKQINVMETTHEPWTAILAFHSTALMNAITHQGVVSIYGTLTCKRISVLNSTGITEGTERKLQPHMQKIWDKYSSCGLAMVWSLRDKEVSKRWKAARRHTCKEWSYCPQTNRTTADEGVITLSFSERKGGGVDIPFIQWNLAARKGCDGRECVILGLIRGGQGQLILF</sequence>
<protein>
    <recommendedName>
        <fullName evidence="4">F-box domain-containing protein</fullName>
    </recommendedName>
</protein>
<proteinExistence type="predicted"/>
<dbReference type="HOGENOM" id="CLU_068912_0_0_1"/>
<dbReference type="KEGG" id="cci:CC1G_14756"/>
<dbReference type="RefSeq" id="XP_002910778.1">
    <property type="nucleotide sequence ID" value="XM_002910732.1"/>
</dbReference>
<dbReference type="InParanoid" id="D6RNL9"/>
<comment type="caution">
    <text evidence="2">The sequence shown here is derived from an EMBL/GenBank/DDBJ whole genome shotgun (WGS) entry which is preliminary data.</text>
</comment>
<evidence type="ECO:0000313" key="3">
    <source>
        <dbReference type="Proteomes" id="UP000001861"/>
    </source>
</evidence>
<reference evidence="2 3" key="1">
    <citation type="journal article" date="2010" name="Proc. Natl. Acad. Sci. U.S.A.">
        <title>Insights into evolution of multicellular fungi from the assembled chromosomes of the mushroom Coprinopsis cinerea (Coprinus cinereus).</title>
        <authorList>
            <person name="Stajich J.E."/>
            <person name="Wilke S.K."/>
            <person name="Ahren D."/>
            <person name="Au C.H."/>
            <person name="Birren B.W."/>
            <person name="Borodovsky M."/>
            <person name="Burns C."/>
            <person name="Canback B."/>
            <person name="Casselton L.A."/>
            <person name="Cheng C.K."/>
            <person name="Deng J."/>
            <person name="Dietrich F.S."/>
            <person name="Fargo D.C."/>
            <person name="Farman M.L."/>
            <person name="Gathman A.C."/>
            <person name="Goldberg J."/>
            <person name="Guigo R."/>
            <person name="Hoegger P.J."/>
            <person name="Hooker J.B."/>
            <person name="Huggins A."/>
            <person name="James T.Y."/>
            <person name="Kamada T."/>
            <person name="Kilaru S."/>
            <person name="Kodira C."/>
            <person name="Kues U."/>
            <person name="Kupfer D."/>
            <person name="Kwan H.S."/>
            <person name="Lomsadze A."/>
            <person name="Li W."/>
            <person name="Lilly W.W."/>
            <person name="Ma L.J."/>
            <person name="Mackey A.J."/>
            <person name="Manning G."/>
            <person name="Martin F."/>
            <person name="Muraguchi H."/>
            <person name="Natvig D.O."/>
            <person name="Palmerini H."/>
            <person name="Ramesh M.A."/>
            <person name="Rehmeyer C.J."/>
            <person name="Roe B.A."/>
            <person name="Shenoy N."/>
            <person name="Stanke M."/>
            <person name="Ter-Hovhannisyan V."/>
            <person name="Tunlid A."/>
            <person name="Velagapudi R."/>
            <person name="Vision T.J."/>
            <person name="Zeng Q."/>
            <person name="Zolan M.E."/>
            <person name="Pukkila P.J."/>
        </authorList>
    </citation>
    <scope>NUCLEOTIDE SEQUENCE [LARGE SCALE GENOMIC DNA]</scope>
    <source>
        <strain evidence="3">Okayama-7 / 130 / ATCC MYA-4618 / FGSC 9003</strain>
    </source>
</reference>
<organism evidence="2 3">
    <name type="scientific">Coprinopsis cinerea (strain Okayama-7 / 130 / ATCC MYA-4618 / FGSC 9003)</name>
    <name type="common">Inky cap fungus</name>
    <name type="synonym">Hormographiella aspergillata</name>
    <dbReference type="NCBI Taxonomy" id="240176"/>
    <lineage>
        <taxon>Eukaryota</taxon>
        <taxon>Fungi</taxon>
        <taxon>Dikarya</taxon>
        <taxon>Basidiomycota</taxon>
        <taxon>Agaricomycotina</taxon>
        <taxon>Agaricomycetes</taxon>
        <taxon>Agaricomycetidae</taxon>
        <taxon>Agaricales</taxon>
        <taxon>Agaricineae</taxon>
        <taxon>Psathyrellaceae</taxon>
        <taxon>Coprinopsis</taxon>
    </lineage>
</organism>